<sequence length="134" mass="13865">MRLSSRTIGLLSATVLAAGGLTAATAPTAHAGPSKALACYDTAKSFSTTLVGSYHRWPASGSATTTANCNDINVKPAVGDDVRTCFLPSGGGTSCNGWRRINGGSWGLAATDVRTGTKFYLQFRYGYESGSVAY</sequence>
<accession>A0ABX1C133</accession>
<dbReference type="EMBL" id="JAATEN010000027">
    <property type="protein sequence ID" value="NJQ03629.1"/>
    <property type="molecule type" value="Genomic_DNA"/>
</dbReference>
<evidence type="ECO:0008006" key="4">
    <source>
        <dbReference type="Google" id="ProtNLM"/>
    </source>
</evidence>
<proteinExistence type="predicted"/>
<gene>
    <name evidence="2" type="ORF">HCK00_24700</name>
</gene>
<comment type="caution">
    <text evidence="2">The sequence shown here is derived from an EMBL/GenBank/DDBJ whole genome shotgun (WGS) entry which is preliminary data.</text>
</comment>
<reference evidence="2 3" key="1">
    <citation type="submission" date="2020-03" db="EMBL/GenBank/DDBJ databases">
        <title>WGS of actinomycetes isolated from Thailand.</title>
        <authorList>
            <person name="Thawai C."/>
        </authorList>
    </citation>
    <scope>NUCLEOTIDE SEQUENCE [LARGE SCALE GENOMIC DNA]</scope>
    <source>
        <strain evidence="2 3">PLAI 1-29</strain>
    </source>
</reference>
<keyword evidence="1" id="KW-0732">Signal</keyword>
<feature type="chain" id="PRO_5045067249" description="Secreted protein" evidence="1">
    <location>
        <begin position="32"/>
        <end position="134"/>
    </location>
</feature>
<dbReference type="RefSeq" id="WP_168104252.1">
    <property type="nucleotide sequence ID" value="NZ_JAATEN010000027.1"/>
</dbReference>
<organism evidence="2 3">
    <name type="scientific">Streptomyces zingiberis</name>
    <dbReference type="NCBI Taxonomy" id="2053010"/>
    <lineage>
        <taxon>Bacteria</taxon>
        <taxon>Bacillati</taxon>
        <taxon>Actinomycetota</taxon>
        <taxon>Actinomycetes</taxon>
        <taxon>Kitasatosporales</taxon>
        <taxon>Streptomycetaceae</taxon>
        <taxon>Streptomyces</taxon>
    </lineage>
</organism>
<dbReference type="Proteomes" id="UP000695264">
    <property type="component" value="Unassembled WGS sequence"/>
</dbReference>
<evidence type="ECO:0000256" key="1">
    <source>
        <dbReference type="SAM" id="SignalP"/>
    </source>
</evidence>
<evidence type="ECO:0000313" key="2">
    <source>
        <dbReference type="EMBL" id="NJQ03629.1"/>
    </source>
</evidence>
<evidence type="ECO:0000313" key="3">
    <source>
        <dbReference type="Proteomes" id="UP000695264"/>
    </source>
</evidence>
<keyword evidence="3" id="KW-1185">Reference proteome</keyword>
<feature type="signal peptide" evidence="1">
    <location>
        <begin position="1"/>
        <end position="31"/>
    </location>
</feature>
<protein>
    <recommendedName>
        <fullName evidence="4">Secreted protein</fullName>
    </recommendedName>
</protein>
<name>A0ABX1C133_9ACTN</name>